<sequence length="919" mass="101828">MPASAMSEVPVATDDEGTVMGTQATLKDGQGGQQNALEESLPPSSPIESWTDGDNKVNRVDEGYDGEGSATSYDTKAMWAASGPGPSLYLFDEHESDAREDGEVMEGATLNREEDDRTVDEMQAASRAFQKRVEDFICKPHSGPVLMDHITTPRKRSWTGTIASEELRRSSRRMRRDEVGEKDKSVRLPSIHELAKNPWGGNGTGRDSSVRYPDPVHALGLGQNPHTPLTTFAYQSAANVSGKPPTLFDAGTVASAVRSREERAEPEERAGGLKDAAASRAASVRRHVMDLDAEDGGSLLHSPSLRRARIERDHRELEEAEERRQALRAALRDSTQTEGRYPRQESQERWRGGYAPNLMRRGRNELGEAQRRAAIDDLAPDMGQEGEDDEEDGEEDQRGGEARQRDTWSAIPNTKAWRHREEMKARARAEHEDGWVQERFPEIEDVPRATEVPTRTSYAPTSRGGMRNRRDSMVSVPEWEAGAGRGYESFETRSHGLNTGNLGRAEDLMDYEDTPEAEASYEEWTGPGARGAIPTAVVRDEGFEDMPVAVNDPHDRRWIVHFEDPESPLTGLSADFIRIVWRGKEPTVVFTVFNYKYTENGAINRHIEAAVTNMTTVLTGETGFRVIPLDPERGRKLQLRELPFVWAIRGLSEAGVWEMVKTRIATSKGVTILTHSRTLNNPCWVCGLDGFLRPDAEDIKKTVMTALRSAYMVRRLTDLTRSNAALDHVQMERCVEHILRSLDIKVVTTRDGEYVAHVYITPPTDNVDAWREWAEEVRTHRFNAFICGAGMARRVFWCAGCRGVDHETDDCAIPKMRGWKGPDAGSGSHTRLPIPGMLRGGSGRGGFLNGAHGQTWGDDTQWSNGGAKRGGWFGPTGNGRGRGSAGRGNGRGQWGPPARGARGVKKLGWSPAGRYGREA</sequence>
<feature type="region of interest" description="Disordered" evidence="1">
    <location>
        <begin position="316"/>
        <end position="358"/>
    </location>
</feature>
<feature type="region of interest" description="Disordered" evidence="1">
    <location>
        <begin position="167"/>
        <end position="186"/>
    </location>
</feature>
<feature type="compositionally biased region" description="Acidic residues" evidence="1">
    <location>
        <begin position="384"/>
        <end position="395"/>
    </location>
</feature>
<evidence type="ECO:0000313" key="3">
    <source>
        <dbReference type="Proteomes" id="UP000308197"/>
    </source>
</evidence>
<proteinExistence type="predicted"/>
<feature type="region of interest" description="Disordered" evidence="1">
    <location>
        <begin position="1"/>
        <end position="70"/>
    </location>
</feature>
<name>A0A5C3NXJ3_9APHY</name>
<evidence type="ECO:0000256" key="1">
    <source>
        <dbReference type="SAM" id="MobiDB-lite"/>
    </source>
</evidence>
<feature type="region of interest" description="Disordered" evidence="1">
    <location>
        <begin position="375"/>
        <end position="409"/>
    </location>
</feature>
<organism evidence="2 3">
    <name type="scientific">Polyporus arcularius HHB13444</name>
    <dbReference type="NCBI Taxonomy" id="1314778"/>
    <lineage>
        <taxon>Eukaryota</taxon>
        <taxon>Fungi</taxon>
        <taxon>Dikarya</taxon>
        <taxon>Basidiomycota</taxon>
        <taxon>Agaricomycotina</taxon>
        <taxon>Agaricomycetes</taxon>
        <taxon>Polyporales</taxon>
        <taxon>Polyporaceae</taxon>
        <taxon>Polyporus</taxon>
    </lineage>
</organism>
<dbReference type="AlphaFoldDB" id="A0A5C3NXJ3"/>
<feature type="region of interest" description="Disordered" evidence="1">
    <location>
        <begin position="858"/>
        <end position="919"/>
    </location>
</feature>
<feature type="region of interest" description="Disordered" evidence="1">
    <location>
        <begin position="258"/>
        <end position="278"/>
    </location>
</feature>
<protein>
    <submittedName>
        <fullName evidence="2">Uncharacterized protein</fullName>
    </submittedName>
</protein>
<dbReference type="EMBL" id="ML211514">
    <property type="protein sequence ID" value="TFK82166.1"/>
    <property type="molecule type" value="Genomic_DNA"/>
</dbReference>
<feature type="compositionally biased region" description="Basic and acidic residues" evidence="1">
    <location>
        <begin position="396"/>
        <end position="406"/>
    </location>
</feature>
<dbReference type="Proteomes" id="UP000308197">
    <property type="component" value="Unassembled WGS sequence"/>
</dbReference>
<evidence type="ECO:0000313" key="2">
    <source>
        <dbReference type="EMBL" id="TFK82166.1"/>
    </source>
</evidence>
<feature type="compositionally biased region" description="Basic and acidic residues" evidence="1">
    <location>
        <begin position="316"/>
        <end position="325"/>
    </location>
</feature>
<keyword evidence="3" id="KW-1185">Reference proteome</keyword>
<feature type="compositionally biased region" description="Basic and acidic residues" evidence="1">
    <location>
        <begin position="53"/>
        <end position="62"/>
    </location>
</feature>
<feature type="compositionally biased region" description="Basic and acidic residues" evidence="1">
    <location>
        <begin position="340"/>
        <end position="351"/>
    </location>
</feature>
<reference evidence="2 3" key="1">
    <citation type="journal article" date="2019" name="Nat. Ecol. Evol.">
        <title>Megaphylogeny resolves global patterns of mushroom evolution.</title>
        <authorList>
            <person name="Varga T."/>
            <person name="Krizsan K."/>
            <person name="Foldi C."/>
            <person name="Dima B."/>
            <person name="Sanchez-Garcia M."/>
            <person name="Sanchez-Ramirez S."/>
            <person name="Szollosi G.J."/>
            <person name="Szarkandi J.G."/>
            <person name="Papp V."/>
            <person name="Albert L."/>
            <person name="Andreopoulos W."/>
            <person name="Angelini C."/>
            <person name="Antonin V."/>
            <person name="Barry K.W."/>
            <person name="Bougher N.L."/>
            <person name="Buchanan P."/>
            <person name="Buyck B."/>
            <person name="Bense V."/>
            <person name="Catcheside P."/>
            <person name="Chovatia M."/>
            <person name="Cooper J."/>
            <person name="Damon W."/>
            <person name="Desjardin D."/>
            <person name="Finy P."/>
            <person name="Geml J."/>
            <person name="Haridas S."/>
            <person name="Hughes K."/>
            <person name="Justo A."/>
            <person name="Karasinski D."/>
            <person name="Kautmanova I."/>
            <person name="Kiss B."/>
            <person name="Kocsube S."/>
            <person name="Kotiranta H."/>
            <person name="LaButti K.M."/>
            <person name="Lechner B.E."/>
            <person name="Liimatainen K."/>
            <person name="Lipzen A."/>
            <person name="Lukacs Z."/>
            <person name="Mihaltcheva S."/>
            <person name="Morgado L.N."/>
            <person name="Niskanen T."/>
            <person name="Noordeloos M.E."/>
            <person name="Ohm R.A."/>
            <person name="Ortiz-Santana B."/>
            <person name="Ovrebo C."/>
            <person name="Racz N."/>
            <person name="Riley R."/>
            <person name="Savchenko A."/>
            <person name="Shiryaev A."/>
            <person name="Soop K."/>
            <person name="Spirin V."/>
            <person name="Szebenyi C."/>
            <person name="Tomsovsky M."/>
            <person name="Tulloss R.E."/>
            <person name="Uehling J."/>
            <person name="Grigoriev I.V."/>
            <person name="Vagvolgyi C."/>
            <person name="Papp T."/>
            <person name="Martin F.M."/>
            <person name="Miettinen O."/>
            <person name="Hibbett D.S."/>
            <person name="Nagy L.G."/>
        </authorList>
    </citation>
    <scope>NUCLEOTIDE SEQUENCE [LARGE SCALE GENOMIC DNA]</scope>
    <source>
        <strain evidence="2 3">HHB13444</strain>
    </source>
</reference>
<feature type="compositionally biased region" description="Low complexity" evidence="1">
    <location>
        <begin position="37"/>
        <end position="49"/>
    </location>
</feature>
<accession>A0A5C3NXJ3</accession>
<gene>
    <name evidence="2" type="ORF">K466DRAFT_568582</name>
</gene>
<feature type="compositionally biased region" description="Basic and acidic residues" evidence="1">
    <location>
        <begin position="258"/>
        <end position="272"/>
    </location>
</feature>
<dbReference type="InParanoid" id="A0A5C3NXJ3"/>
<feature type="compositionally biased region" description="Gly residues" evidence="1">
    <location>
        <begin position="867"/>
        <end position="893"/>
    </location>
</feature>